<dbReference type="RefSeq" id="WP_209979330.1">
    <property type="nucleotide sequence ID" value="NZ_JAGGLB010000054.1"/>
</dbReference>
<evidence type="ECO:0000313" key="2">
    <source>
        <dbReference type="Proteomes" id="UP001519287"/>
    </source>
</evidence>
<accession>A0ABS4J9Y8</accession>
<proteinExistence type="predicted"/>
<sequence length="142" mass="16237">MRYPLRHVVLIIVLIGLLSFLAACKNGNENKEFSQIRKGFAESSNELNKEQGIILTGFASNLEEKLFKLGIQFDHNKITIEQLKKIVDSYLDYATTFTQEKDYKKLLLPYNFQIEELGDGENLSIIAEKAAGSSEFIWKETK</sequence>
<protein>
    <submittedName>
        <fullName evidence="1">Uncharacterized protein</fullName>
    </submittedName>
</protein>
<dbReference type="Proteomes" id="UP001519287">
    <property type="component" value="Unassembled WGS sequence"/>
</dbReference>
<reference evidence="1 2" key="1">
    <citation type="submission" date="2021-03" db="EMBL/GenBank/DDBJ databases">
        <title>Genomic Encyclopedia of Type Strains, Phase IV (KMG-IV): sequencing the most valuable type-strain genomes for metagenomic binning, comparative biology and taxonomic classification.</title>
        <authorList>
            <person name="Goeker M."/>
        </authorList>
    </citation>
    <scope>NUCLEOTIDE SEQUENCE [LARGE SCALE GENOMIC DNA]</scope>
    <source>
        <strain evidence="1 2">DSM 26048</strain>
    </source>
</reference>
<dbReference type="PROSITE" id="PS51257">
    <property type="entry name" value="PROKAR_LIPOPROTEIN"/>
    <property type="match status" value="1"/>
</dbReference>
<keyword evidence="2" id="KW-1185">Reference proteome</keyword>
<gene>
    <name evidence="1" type="ORF">J2Z66_008314</name>
</gene>
<organism evidence="1 2">
    <name type="scientific">Paenibacillus eucommiae</name>
    <dbReference type="NCBI Taxonomy" id="1355755"/>
    <lineage>
        <taxon>Bacteria</taxon>
        <taxon>Bacillati</taxon>
        <taxon>Bacillota</taxon>
        <taxon>Bacilli</taxon>
        <taxon>Bacillales</taxon>
        <taxon>Paenibacillaceae</taxon>
        <taxon>Paenibacillus</taxon>
    </lineage>
</organism>
<dbReference type="EMBL" id="JAGGLB010000054">
    <property type="protein sequence ID" value="MBP1996666.1"/>
    <property type="molecule type" value="Genomic_DNA"/>
</dbReference>
<name>A0ABS4J9Y8_9BACL</name>
<evidence type="ECO:0000313" key="1">
    <source>
        <dbReference type="EMBL" id="MBP1996666.1"/>
    </source>
</evidence>
<comment type="caution">
    <text evidence="1">The sequence shown here is derived from an EMBL/GenBank/DDBJ whole genome shotgun (WGS) entry which is preliminary data.</text>
</comment>